<dbReference type="AlphaFoldDB" id="A0A4Q7YVT0"/>
<comment type="caution">
    <text evidence="2">The sequence shown here is derived from an EMBL/GenBank/DDBJ whole genome shotgun (WGS) entry which is preliminary data.</text>
</comment>
<evidence type="ECO:0000313" key="3">
    <source>
        <dbReference type="Proteomes" id="UP000292958"/>
    </source>
</evidence>
<proteinExistence type="predicted"/>
<keyword evidence="1" id="KW-1133">Transmembrane helix</keyword>
<feature type="transmembrane region" description="Helical" evidence="1">
    <location>
        <begin position="113"/>
        <end position="133"/>
    </location>
</feature>
<dbReference type="RefSeq" id="WP_130419111.1">
    <property type="nucleotide sequence ID" value="NZ_SHKW01000001.1"/>
</dbReference>
<evidence type="ECO:0000313" key="2">
    <source>
        <dbReference type="EMBL" id="RZU41155.1"/>
    </source>
</evidence>
<name>A0A4Q7YVT0_9BACT</name>
<gene>
    <name evidence="2" type="ORF">BDD14_2656</name>
</gene>
<evidence type="ECO:0000256" key="1">
    <source>
        <dbReference type="SAM" id="Phobius"/>
    </source>
</evidence>
<protein>
    <submittedName>
        <fullName evidence="2">Uncharacterized protein</fullName>
    </submittedName>
</protein>
<dbReference type="Proteomes" id="UP000292958">
    <property type="component" value="Unassembled WGS sequence"/>
</dbReference>
<organism evidence="2 3">
    <name type="scientific">Edaphobacter modestus</name>
    <dbReference type="NCBI Taxonomy" id="388466"/>
    <lineage>
        <taxon>Bacteria</taxon>
        <taxon>Pseudomonadati</taxon>
        <taxon>Acidobacteriota</taxon>
        <taxon>Terriglobia</taxon>
        <taxon>Terriglobales</taxon>
        <taxon>Acidobacteriaceae</taxon>
        <taxon>Edaphobacter</taxon>
    </lineage>
</organism>
<sequence length="145" mass="16537">MTAGEYAVHYSNFESCPETSPCCTIFGSLPEAETYAKEQVTKRPDLRCRIYDHRGFVGKPIREFKGSSYKGDSDLSPRFRRWLGSTLFFGGLILTIVDWQADFRFVWPAMIGTRMLLPGLLLLITEAVIVFYAKRNRPRDGEKTG</sequence>
<reference evidence="2 3" key="1">
    <citation type="submission" date="2019-02" db="EMBL/GenBank/DDBJ databases">
        <title>Genomic Encyclopedia of Archaeal and Bacterial Type Strains, Phase II (KMG-II): from individual species to whole genera.</title>
        <authorList>
            <person name="Goeker M."/>
        </authorList>
    </citation>
    <scope>NUCLEOTIDE SEQUENCE [LARGE SCALE GENOMIC DNA]</scope>
    <source>
        <strain evidence="2 3">DSM 18101</strain>
    </source>
</reference>
<keyword evidence="3" id="KW-1185">Reference proteome</keyword>
<accession>A0A4Q7YVT0</accession>
<dbReference type="OrthoDB" id="120654at2"/>
<keyword evidence="1" id="KW-0472">Membrane</keyword>
<feature type="transmembrane region" description="Helical" evidence="1">
    <location>
        <begin position="82"/>
        <end position="101"/>
    </location>
</feature>
<dbReference type="EMBL" id="SHKW01000001">
    <property type="protein sequence ID" value="RZU41155.1"/>
    <property type="molecule type" value="Genomic_DNA"/>
</dbReference>
<keyword evidence="1" id="KW-0812">Transmembrane</keyword>